<proteinExistence type="predicted"/>
<evidence type="ECO:0000313" key="3">
    <source>
        <dbReference type="EMBL" id="SDP22150.1"/>
    </source>
</evidence>
<dbReference type="GO" id="GO:0016852">
    <property type="term" value="F:sirohydrochlorin cobaltochelatase activity"/>
    <property type="evidence" value="ECO:0007669"/>
    <property type="project" value="InterPro"/>
</dbReference>
<dbReference type="InterPro" id="IPR010388">
    <property type="entry name" value="Anaerobic_Co-chelatase"/>
</dbReference>
<keyword evidence="2" id="KW-0479">Metal-binding</keyword>
<evidence type="ECO:0000256" key="2">
    <source>
        <dbReference type="PIRSR" id="PIRSR033579-3"/>
    </source>
</evidence>
<feature type="binding site" evidence="2">
    <location>
        <position position="205"/>
    </location>
    <ligand>
        <name>Co(2+)</name>
        <dbReference type="ChEBI" id="CHEBI:48828"/>
    </ligand>
</feature>
<dbReference type="EMBL" id="FNJI01000013">
    <property type="protein sequence ID" value="SDP22150.1"/>
    <property type="molecule type" value="Genomic_DNA"/>
</dbReference>
<dbReference type="RefSeq" id="WP_092222603.1">
    <property type="nucleotide sequence ID" value="NZ_FNJI01000013.1"/>
</dbReference>
<dbReference type="OrthoDB" id="9770331at2"/>
<dbReference type="SUPFAM" id="SSF53800">
    <property type="entry name" value="Chelatase"/>
    <property type="match status" value="1"/>
</dbReference>
<dbReference type="GO" id="GO:0046872">
    <property type="term" value="F:metal ion binding"/>
    <property type="evidence" value="ECO:0007669"/>
    <property type="project" value="UniProtKB-KW"/>
</dbReference>
<keyword evidence="2" id="KW-0170">Cobalt</keyword>
<feature type="binding site" evidence="2">
    <location>
        <position position="173"/>
    </location>
    <ligand>
        <name>Co(2+)</name>
        <dbReference type="ChEBI" id="CHEBI:48828"/>
    </ligand>
</feature>
<organism evidence="3 4">
    <name type="scientific">Desulforhopalus singaporensis</name>
    <dbReference type="NCBI Taxonomy" id="91360"/>
    <lineage>
        <taxon>Bacteria</taxon>
        <taxon>Pseudomonadati</taxon>
        <taxon>Thermodesulfobacteriota</taxon>
        <taxon>Desulfobulbia</taxon>
        <taxon>Desulfobulbales</taxon>
        <taxon>Desulfocapsaceae</taxon>
        <taxon>Desulforhopalus</taxon>
    </lineage>
</organism>
<keyword evidence="4" id="KW-1185">Reference proteome</keyword>
<name>A0A1H0QY68_9BACT</name>
<dbReference type="GO" id="GO:0019251">
    <property type="term" value="P:anaerobic cobalamin biosynthetic process"/>
    <property type="evidence" value="ECO:0007669"/>
    <property type="project" value="InterPro"/>
</dbReference>
<dbReference type="Gene3D" id="3.40.50.1400">
    <property type="match status" value="2"/>
</dbReference>
<dbReference type="AlphaFoldDB" id="A0A1H0QY68"/>
<sequence length="264" mass="29136">MKTALLLTAFGTSTRAAATYDALDQKLRPLLTEFDFHWAYSSKTINRNRAHGGIGRTSALRSPEQILEQLSLGQYRGAVIQSLHLFPGSEFHNLVKTARRAQLPCVAGLPLFSDPDDFHQLTQLLKPIITARPNNTILILGHGTTHPSWTSYYCLEKFFQQAFGKRIRVGVVENYPDSANLVEEIAATRTGAVTIIPLFLVAGMHFTRDIAGAGDNSWVSRLSGYGMEVETVDQGIGLLAGIEKIIVRHINQAAKQLHGRLQNC</sequence>
<dbReference type="STRING" id="91360.SAMN05660330_02125"/>
<dbReference type="PIRSF" id="PIRSF033579">
    <property type="entry name" value="Anaer_Co_chel"/>
    <property type="match status" value="1"/>
</dbReference>
<protein>
    <submittedName>
        <fullName evidence="3">Sirohydrochlorin cobaltochelatase</fullName>
    </submittedName>
</protein>
<evidence type="ECO:0000313" key="4">
    <source>
        <dbReference type="Proteomes" id="UP000199073"/>
    </source>
</evidence>
<accession>A0A1H0QY68</accession>
<dbReference type="Pfam" id="PF06180">
    <property type="entry name" value="CbiK"/>
    <property type="match status" value="1"/>
</dbReference>
<reference evidence="3 4" key="1">
    <citation type="submission" date="2016-10" db="EMBL/GenBank/DDBJ databases">
        <authorList>
            <person name="de Groot N.N."/>
        </authorList>
    </citation>
    <scope>NUCLEOTIDE SEQUENCE [LARGE SCALE GENOMIC DNA]</scope>
    <source>
        <strain evidence="3 4">DSM 12130</strain>
    </source>
</reference>
<evidence type="ECO:0000256" key="1">
    <source>
        <dbReference type="PIRSR" id="PIRSR033579-1"/>
    </source>
</evidence>
<gene>
    <name evidence="3" type="ORF">SAMN05660330_02125</name>
</gene>
<feature type="active site" description="Proton acceptor" evidence="1">
    <location>
        <position position="142"/>
    </location>
</feature>
<feature type="binding site" evidence="2">
    <location>
        <position position="142"/>
    </location>
    <ligand>
        <name>Co(2+)</name>
        <dbReference type="ChEBI" id="CHEBI:48828"/>
    </ligand>
</feature>
<dbReference type="Proteomes" id="UP000199073">
    <property type="component" value="Unassembled WGS sequence"/>
</dbReference>